<keyword evidence="2" id="KW-0600">Photoreceptor protein</keyword>
<evidence type="ECO:0000256" key="2">
    <source>
        <dbReference type="ARBA" id="ARBA00022543"/>
    </source>
</evidence>
<evidence type="ECO:0000256" key="10">
    <source>
        <dbReference type="ARBA" id="ARBA00023170"/>
    </source>
</evidence>
<keyword evidence="5" id="KW-0681">Retinal protein</keyword>
<sequence length="512" mass="56648">MIYGLNMGTQPHTVTKTEIPDHVLYAVGTCVLIIGSIGIIGNLLVLYAFYSNKKLRTPQNYFIMNLAVSDFLMSASQAPMCFVNSLHREWILGDIGCDLYAFCGALFGITSMMTLLAISVDRYLVITKPLRSIQWSSKKRTMQIIAVVWLYSLGWSVAPLFGWSMLDVAQRFFTLLLTYLYFSPPHRDVQKLGSCSRKSYLSQSMKNEWKLAKIAFVVIIVFVLSWSPYACVTLIAWTGRGNTLTPYSKSVPAVIAKASAIYNPIIYAIIHPRYRKTIHNAVPCLRFLIRISKNDLLRGSINESSFRTSLSSHHSLAGRTKSTCVSSVSTGEATWSDVKLDPVEPAHKKLQPRRSHSFSTSVRQEKRDLLPKTCSCDAATAEKVSLSSSCLEKVLGRPGLRSPPATLVTSSLRAASLPVGLNSSSVSRGGDSDTSQMATQESQVNGVLGSIVSNTVPCIIIIPTSETNLFREELEEEETELFHFHDKKGNLLDLEGLSSSTEFLEAVEKFLS</sequence>
<comment type="caution">
    <text evidence="15">The sequence shown here is derived from an EMBL/GenBank/DDBJ whole genome shotgun (WGS) entry which is preliminary data.</text>
</comment>
<evidence type="ECO:0000256" key="11">
    <source>
        <dbReference type="ARBA" id="ARBA00023224"/>
    </source>
</evidence>
<protein>
    <recommendedName>
        <fullName evidence="14">G-protein coupled receptors family 1 profile domain-containing protein</fullName>
    </recommendedName>
</protein>
<evidence type="ECO:0000259" key="14">
    <source>
        <dbReference type="PROSITE" id="PS50262"/>
    </source>
</evidence>
<organism evidence="15 16">
    <name type="scientific">Mycteria americana</name>
    <name type="common">Wood stork</name>
    <dbReference type="NCBI Taxonomy" id="33587"/>
    <lineage>
        <taxon>Eukaryota</taxon>
        <taxon>Metazoa</taxon>
        <taxon>Chordata</taxon>
        <taxon>Craniata</taxon>
        <taxon>Vertebrata</taxon>
        <taxon>Euteleostomi</taxon>
        <taxon>Archelosauria</taxon>
        <taxon>Archosauria</taxon>
        <taxon>Dinosauria</taxon>
        <taxon>Saurischia</taxon>
        <taxon>Theropoda</taxon>
        <taxon>Coelurosauria</taxon>
        <taxon>Aves</taxon>
        <taxon>Neognathae</taxon>
        <taxon>Neoaves</taxon>
        <taxon>Aequornithes</taxon>
        <taxon>Ciconiiformes</taxon>
        <taxon>Ciconiidae</taxon>
        <taxon>Mycteria</taxon>
    </lineage>
</organism>
<dbReference type="PRINTS" id="PR00237">
    <property type="entry name" value="GPCRRHODOPSN"/>
</dbReference>
<evidence type="ECO:0000256" key="1">
    <source>
        <dbReference type="ARBA" id="ARBA00004141"/>
    </source>
</evidence>
<proteinExistence type="inferred from homology"/>
<feature type="transmembrane region" description="Helical" evidence="13">
    <location>
        <begin position="23"/>
        <end position="49"/>
    </location>
</feature>
<keyword evidence="8 12" id="KW-0297">G-protein coupled receptor</keyword>
<feature type="transmembrane region" description="Helical" evidence="13">
    <location>
        <begin position="141"/>
        <end position="158"/>
    </location>
</feature>
<gene>
    <name evidence="15" type="ORF">QYF61_009987</name>
</gene>
<dbReference type="InterPro" id="IPR050125">
    <property type="entry name" value="GPCR_opsins"/>
</dbReference>
<name>A0AAN7RSA6_MYCAM</name>
<dbReference type="Gene3D" id="1.20.1070.10">
    <property type="entry name" value="Rhodopsin 7-helix transmembrane proteins"/>
    <property type="match status" value="2"/>
</dbReference>
<reference evidence="15 16" key="1">
    <citation type="journal article" date="2023" name="J. Hered.">
        <title>Chromosome-level genome of the wood stork (Mycteria americana) provides insight into avian chromosome evolution.</title>
        <authorList>
            <person name="Flamio R. Jr."/>
            <person name="Ramstad K.M."/>
        </authorList>
    </citation>
    <scope>NUCLEOTIDE SEQUENCE [LARGE SCALE GENOMIC DNA]</scope>
    <source>
        <strain evidence="15">JAX WOST 10</strain>
    </source>
</reference>
<evidence type="ECO:0000256" key="5">
    <source>
        <dbReference type="ARBA" id="ARBA00022925"/>
    </source>
</evidence>
<feature type="transmembrane region" description="Helical" evidence="13">
    <location>
        <begin position="250"/>
        <end position="270"/>
    </location>
</feature>
<feature type="transmembrane region" description="Helical" evidence="13">
    <location>
        <begin position="214"/>
        <end position="238"/>
    </location>
</feature>
<dbReference type="GO" id="GO:0004930">
    <property type="term" value="F:G protein-coupled receptor activity"/>
    <property type="evidence" value="ECO:0007669"/>
    <property type="project" value="UniProtKB-KW"/>
</dbReference>
<feature type="domain" description="G-protein coupled receptors family 1 profile" evidence="14">
    <location>
        <begin position="41"/>
        <end position="267"/>
    </location>
</feature>
<keyword evidence="16" id="KW-1185">Reference proteome</keyword>
<keyword evidence="10 12" id="KW-0675">Receptor</keyword>
<keyword evidence="11 12" id="KW-0807">Transducer</keyword>
<dbReference type="GO" id="GO:0009881">
    <property type="term" value="F:photoreceptor activity"/>
    <property type="evidence" value="ECO:0007669"/>
    <property type="project" value="UniProtKB-KW"/>
</dbReference>
<dbReference type="Pfam" id="PF00001">
    <property type="entry name" value="7tm_1"/>
    <property type="match status" value="2"/>
</dbReference>
<dbReference type="SMART" id="SM01381">
    <property type="entry name" value="7TM_GPCR_Srsx"/>
    <property type="match status" value="1"/>
</dbReference>
<dbReference type="GO" id="GO:0007602">
    <property type="term" value="P:phototransduction"/>
    <property type="evidence" value="ECO:0007669"/>
    <property type="project" value="UniProtKB-KW"/>
</dbReference>
<dbReference type="PANTHER" id="PTHR24240">
    <property type="entry name" value="OPSIN"/>
    <property type="match status" value="1"/>
</dbReference>
<evidence type="ECO:0000256" key="8">
    <source>
        <dbReference type="ARBA" id="ARBA00023040"/>
    </source>
</evidence>
<dbReference type="SUPFAM" id="SSF81321">
    <property type="entry name" value="Family A G protein-coupled receptor-like"/>
    <property type="match status" value="1"/>
</dbReference>
<dbReference type="InterPro" id="IPR027430">
    <property type="entry name" value="Retinal_BS"/>
</dbReference>
<evidence type="ECO:0000256" key="6">
    <source>
        <dbReference type="ARBA" id="ARBA00022989"/>
    </source>
</evidence>
<comment type="similarity">
    <text evidence="12">Belongs to the G-protein coupled receptor 1 family.</text>
</comment>
<keyword evidence="6 13" id="KW-1133">Transmembrane helix</keyword>
<evidence type="ECO:0000256" key="12">
    <source>
        <dbReference type="RuleBase" id="RU000688"/>
    </source>
</evidence>
<dbReference type="PROSITE" id="PS00237">
    <property type="entry name" value="G_PROTEIN_RECEP_F1_1"/>
    <property type="match status" value="1"/>
</dbReference>
<evidence type="ECO:0000256" key="7">
    <source>
        <dbReference type="ARBA" id="ARBA00022991"/>
    </source>
</evidence>
<evidence type="ECO:0000256" key="3">
    <source>
        <dbReference type="ARBA" id="ARBA00022606"/>
    </source>
</evidence>
<dbReference type="EMBL" id="JAUNZN010000007">
    <property type="protein sequence ID" value="KAK4818269.1"/>
    <property type="molecule type" value="Genomic_DNA"/>
</dbReference>
<comment type="subcellular location">
    <subcellularLocation>
        <location evidence="1">Membrane</location>
        <topology evidence="1">Multi-pass membrane protein</topology>
    </subcellularLocation>
</comment>
<evidence type="ECO:0000256" key="9">
    <source>
        <dbReference type="ARBA" id="ARBA00023136"/>
    </source>
</evidence>
<dbReference type="PROSITE" id="PS50262">
    <property type="entry name" value="G_PROTEIN_RECEP_F1_2"/>
    <property type="match status" value="1"/>
</dbReference>
<dbReference type="InterPro" id="IPR000276">
    <property type="entry name" value="GPCR_Rhodpsn"/>
</dbReference>
<dbReference type="PROSITE" id="PS00238">
    <property type="entry name" value="OPSIN"/>
    <property type="match status" value="1"/>
</dbReference>
<keyword evidence="7" id="KW-0157">Chromophore</keyword>
<dbReference type="InterPro" id="IPR017452">
    <property type="entry name" value="GPCR_Rhodpsn_7TM"/>
</dbReference>
<dbReference type="GO" id="GO:0016020">
    <property type="term" value="C:membrane"/>
    <property type="evidence" value="ECO:0007669"/>
    <property type="project" value="UniProtKB-SubCell"/>
</dbReference>
<evidence type="ECO:0000313" key="16">
    <source>
        <dbReference type="Proteomes" id="UP001333110"/>
    </source>
</evidence>
<feature type="transmembrane region" description="Helical" evidence="13">
    <location>
        <begin position="99"/>
        <end position="120"/>
    </location>
</feature>
<dbReference type="Proteomes" id="UP001333110">
    <property type="component" value="Unassembled WGS sequence"/>
</dbReference>
<evidence type="ECO:0000313" key="15">
    <source>
        <dbReference type="EMBL" id="KAK4818269.1"/>
    </source>
</evidence>
<dbReference type="AlphaFoldDB" id="A0AAN7RSA6"/>
<evidence type="ECO:0000256" key="13">
    <source>
        <dbReference type="SAM" id="Phobius"/>
    </source>
</evidence>
<keyword evidence="4 12" id="KW-0812">Transmembrane</keyword>
<keyword evidence="3" id="KW-0716">Sensory transduction</keyword>
<accession>A0AAN7RSA6</accession>
<evidence type="ECO:0000256" key="4">
    <source>
        <dbReference type="ARBA" id="ARBA00022692"/>
    </source>
</evidence>
<keyword evidence="9 13" id="KW-0472">Membrane</keyword>